<accession>A0ABU3L584</accession>
<comment type="similarity">
    <text evidence="8">Belongs to the TonB-dependent receptor family.</text>
</comment>
<dbReference type="InterPro" id="IPR039426">
    <property type="entry name" value="TonB-dep_rcpt-like"/>
</dbReference>
<keyword evidence="4 8" id="KW-0812">Transmembrane</keyword>
<evidence type="ECO:0000256" key="1">
    <source>
        <dbReference type="ARBA" id="ARBA00004571"/>
    </source>
</evidence>
<dbReference type="InterPro" id="IPR023996">
    <property type="entry name" value="TonB-dep_OMP_SusC/RagA"/>
</dbReference>
<comment type="caution">
    <text evidence="10">The sequence shown here is derived from an EMBL/GenBank/DDBJ whole genome shotgun (WGS) entry which is preliminary data.</text>
</comment>
<evidence type="ECO:0000256" key="3">
    <source>
        <dbReference type="ARBA" id="ARBA00022452"/>
    </source>
</evidence>
<keyword evidence="11" id="KW-1185">Reference proteome</keyword>
<evidence type="ECO:0000256" key="4">
    <source>
        <dbReference type="ARBA" id="ARBA00022692"/>
    </source>
</evidence>
<dbReference type="SUPFAM" id="SSF56935">
    <property type="entry name" value="Porins"/>
    <property type="match status" value="1"/>
</dbReference>
<sequence>MKKQIILRKVSQKAVSVKAPISSPVFNTTIQFQVSGTVTDANGSPLPGASILEKGTTNGVQSDFDGNFSIELSDENATLVVSYIGFAEKEIVVNGQATVNVQLEESAQGLDEVVVVGYGVKKKATITGAISTVEGEEFDKSPVTNFSNSFAGRVSGLTVVTRSGEPGSDNSTIRIRGSNTLGDNSPLIVIDGIPNRDMNRLNPANIENITVLKDASAAIYGAQAANGVILITTKRGVEGKPEITVNVNTGLSSPTVLPNMADAATYAQMINELYAYDGIEPKYSEEDILRYRDGSDPWKYPNTDWYDETMKSEALMQTSSLELRGGSESLKYFVSVGTRYQDGIYKNSATSYNQTDFRSNLDGKISDNINLSIDISGRQENRNYPTRSAGTIFSMLMRSYPTTNAYWPNGLNGPDIANGNNPVVITTKQSGYNRIIDYVFQSNVKLNITFPWAKGLSFTGNVAYDKNIQNRKLWEKPWDLYTWDEETLDENDLPFLVKSQRGFPSPQLRQEMEDGKKVTINALLNYERSFSEKHNLGILLGSERLSGDQMNFWAFRKQFVSTTIDELFAGGENEKDNSGEASTSARLNYFGRVNYDFLNKYLFEFVWRYDGSYIFSEDQRFGFFPGVSLGWIASQENFWNNNLSFINYFKLRGSWGKTGNDRIDPYQFNSSYGFGTRNYVFGDEEKVLEELRVGNPNVTWEVANQFNIGLDGAIFESKLNFSMDYFYNYRTDILWQRNASVPQSTGLILPRENIGEVVNQGFDFLIGYNNSIGEFRYNLSLNGGYSNNHIKFWDETPGVPEYQRSTGRPMNAELNYNAIGVFEDQASLESYPHWEGAGPGDVIFEDVNEDGVIDGLDRVRSEKTEEPTFSGGLNMNLDWKNFYTSILFQWATGAERYSYVEFQGESGNYFAKDANGRWTEENPSATKARPWNRYFGYWRDQRNTYWLQNADYLRLKNLVIGYNLGGLEEVKKAGFEDFRIYFSGNNLITFDKLDDFDPESTSSNAYPLNKIYNLGISLTF</sequence>
<dbReference type="InterPro" id="IPR036942">
    <property type="entry name" value="Beta-barrel_TonB_sf"/>
</dbReference>
<evidence type="ECO:0000256" key="7">
    <source>
        <dbReference type="ARBA" id="ARBA00023237"/>
    </source>
</evidence>
<feature type="domain" description="TonB-dependent receptor plug" evidence="9">
    <location>
        <begin position="123"/>
        <end position="228"/>
    </location>
</feature>
<organism evidence="10 11">
    <name type="scientific">Pricia mediterranea</name>
    <dbReference type="NCBI Taxonomy" id="3076079"/>
    <lineage>
        <taxon>Bacteria</taxon>
        <taxon>Pseudomonadati</taxon>
        <taxon>Bacteroidota</taxon>
        <taxon>Flavobacteriia</taxon>
        <taxon>Flavobacteriales</taxon>
        <taxon>Flavobacteriaceae</taxon>
        <taxon>Pricia</taxon>
    </lineage>
</organism>
<dbReference type="EMBL" id="JAVTTP010000001">
    <property type="protein sequence ID" value="MDT7828267.1"/>
    <property type="molecule type" value="Genomic_DNA"/>
</dbReference>
<evidence type="ECO:0000313" key="11">
    <source>
        <dbReference type="Proteomes" id="UP001250656"/>
    </source>
</evidence>
<evidence type="ECO:0000256" key="2">
    <source>
        <dbReference type="ARBA" id="ARBA00022448"/>
    </source>
</evidence>
<dbReference type="InterPro" id="IPR012910">
    <property type="entry name" value="Plug_dom"/>
</dbReference>
<dbReference type="InterPro" id="IPR008969">
    <property type="entry name" value="CarboxyPept-like_regulatory"/>
</dbReference>
<dbReference type="PANTHER" id="PTHR30069">
    <property type="entry name" value="TONB-DEPENDENT OUTER MEMBRANE RECEPTOR"/>
    <property type="match status" value="1"/>
</dbReference>
<protein>
    <submittedName>
        <fullName evidence="10">TonB-dependent receptor</fullName>
    </submittedName>
</protein>
<dbReference type="InterPro" id="IPR037066">
    <property type="entry name" value="Plug_dom_sf"/>
</dbReference>
<evidence type="ECO:0000259" key="9">
    <source>
        <dbReference type="Pfam" id="PF07715"/>
    </source>
</evidence>
<dbReference type="SUPFAM" id="SSF49464">
    <property type="entry name" value="Carboxypeptidase regulatory domain-like"/>
    <property type="match status" value="1"/>
</dbReference>
<evidence type="ECO:0000256" key="6">
    <source>
        <dbReference type="ARBA" id="ARBA00023136"/>
    </source>
</evidence>
<evidence type="ECO:0000256" key="8">
    <source>
        <dbReference type="PROSITE-ProRule" id="PRU01360"/>
    </source>
</evidence>
<dbReference type="Gene3D" id="2.170.130.10">
    <property type="entry name" value="TonB-dependent receptor, plug domain"/>
    <property type="match status" value="1"/>
</dbReference>
<gene>
    <name evidence="10" type="ORF">RQM65_06295</name>
</gene>
<reference evidence="10 11" key="1">
    <citation type="submission" date="2023-09" db="EMBL/GenBank/DDBJ databases">
        <title>Novel taxa isolated from Blanes Bay.</title>
        <authorList>
            <person name="Rey-Velasco X."/>
            <person name="Lucena T."/>
        </authorList>
    </citation>
    <scope>NUCLEOTIDE SEQUENCE [LARGE SCALE GENOMIC DNA]</scope>
    <source>
        <strain evidence="10 11">S334</strain>
    </source>
</reference>
<evidence type="ECO:0000313" key="10">
    <source>
        <dbReference type="EMBL" id="MDT7828267.1"/>
    </source>
</evidence>
<dbReference type="PROSITE" id="PS52016">
    <property type="entry name" value="TONB_DEPENDENT_REC_3"/>
    <property type="match status" value="1"/>
</dbReference>
<name>A0ABU3L584_9FLAO</name>
<dbReference type="NCBIfam" id="TIGR04056">
    <property type="entry name" value="OMP_RagA_SusC"/>
    <property type="match status" value="1"/>
</dbReference>
<dbReference type="PANTHER" id="PTHR30069:SF29">
    <property type="entry name" value="HEMOGLOBIN AND HEMOGLOBIN-HAPTOGLOBIN-BINDING PROTEIN 1-RELATED"/>
    <property type="match status" value="1"/>
</dbReference>
<dbReference type="Pfam" id="PF13715">
    <property type="entry name" value="CarbopepD_reg_2"/>
    <property type="match status" value="1"/>
</dbReference>
<keyword evidence="6 8" id="KW-0472">Membrane</keyword>
<dbReference type="Pfam" id="PF07715">
    <property type="entry name" value="Plug"/>
    <property type="match status" value="1"/>
</dbReference>
<dbReference type="InterPro" id="IPR023997">
    <property type="entry name" value="TonB-dep_OMP_SusC/RagA_CS"/>
</dbReference>
<evidence type="ECO:0000256" key="5">
    <source>
        <dbReference type="ARBA" id="ARBA00022729"/>
    </source>
</evidence>
<keyword evidence="10" id="KW-0675">Receptor</keyword>
<comment type="subcellular location">
    <subcellularLocation>
        <location evidence="1 8">Cell outer membrane</location>
        <topology evidence="1 8">Multi-pass membrane protein</topology>
    </subcellularLocation>
</comment>
<dbReference type="Proteomes" id="UP001250656">
    <property type="component" value="Unassembled WGS sequence"/>
</dbReference>
<keyword evidence="2 8" id="KW-0813">Transport</keyword>
<keyword evidence="3 8" id="KW-1134">Transmembrane beta strand</keyword>
<proteinExistence type="inferred from homology"/>
<dbReference type="Gene3D" id="2.40.170.20">
    <property type="entry name" value="TonB-dependent receptor, beta-barrel domain"/>
    <property type="match status" value="1"/>
</dbReference>
<keyword evidence="7 8" id="KW-0998">Cell outer membrane</keyword>
<keyword evidence="5" id="KW-0732">Signal</keyword>
<dbReference type="Gene3D" id="2.60.40.1120">
    <property type="entry name" value="Carboxypeptidase-like, regulatory domain"/>
    <property type="match status" value="1"/>
</dbReference>
<dbReference type="NCBIfam" id="TIGR04057">
    <property type="entry name" value="SusC_RagA_signa"/>
    <property type="match status" value="1"/>
</dbReference>